<reference evidence="4" key="1">
    <citation type="submission" date="2021-02" db="EMBL/GenBank/DDBJ databases">
        <authorList>
            <person name="Nowell W R."/>
        </authorList>
    </citation>
    <scope>NUCLEOTIDE SEQUENCE</scope>
</reference>
<organism evidence="4 5">
    <name type="scientific">Rotaria sordida</name>
    <dbReference type="NCBI Taxonomy" id="392033"/>
    <lineage>
        <taxon>Eukaryota</taxon>
        <taxon>Metazoa</taxon>
        <taxon>Spiralia</taxon>
        <taxon>Gnathifera</taxon>
        <taxon>Rotifera</taxon>
        <taxon>Eurotatoria</taxon>
        <taxon>Bdelloidea</taxon>
        <taxon>Philodinida</taxon>
        <taxon>Philodinidae</taxon>
        <taxon>Rotaria</taxon>
    </lineage>
</organism>
<dbReference type="EMBL" id="CAJNOH010001659">
    <property type="protein sequence ID" value="CAF1239497.1"/>
    <property type="molecule type" value="Genomic_DNA"/>
</dbReference>
<evidence type="ECO:0000256" key="1">
    <source>
        <dbReference type="SAM" id="Coils"/>
    </source>
</evidence>
<evidence type="ECO:0000313" key="5">
    <source>
        <dbReference type="Proteomes" id="UP000663870"/>
    </source>
</evidence>
<dbReference type="AlphaFoldDB" id="A0A815VQ56"/>
<dbReference type="Proteomes" id="UP000663854">
    <property type="component" value="Unassembled WGS sequence"/>
</dbReference>
<keyword evidence="2" id="KW-0472">Membrane</keyword>
<evidence type="ECO:0000313" key="3">
    <source>
        <dbReference type="EMBL" id="CAF1239497.1"/>
    </source>
</evidence>
<keyword evidence="2" id="KW-1133">Transmembrane helix</keyword>
<comment type="caution">
    <text evidence="4">The sequence shown here is derived from an EMBL/GenBank/DDBJ whole genome shotgun (WGS) entry which is preliminary data.</text>
</comment>
<keyword evidence="2" id="KW-0812">Transmembrane</keyword>
<keyword evidence="1" id="KW-0175">Coiled coil</keyword>
<gene>
    <name evidence="4" type="ORF">JXQ802_LOCUS42783</name>
    <name evidence="3" type="ORF">PYM288_LOCUS26801</name>
</gene>
<feature type="transmembrane region" description="Helical" evidence="2">
    <location>
        <begin position="21"/>
        <end position="41"/>
    </location>
</feature>
<protein>
    <submittedName>
        <fullName evidence="4">Uncharacterized protein</fullName>
    </submittedName>
</protein>
<evidence type="ECO:0000313" key="4">
    <source>
        <dbReference type="EMBL" id="CAF1538640.1"/>
    </source>
</evidence>
<dbReference type="EMBL" id="CAJNOL010002945">
    <property type="protein sequence ID" value="CAF1538640.1"/>
    <property type="molecule type" value="Genomic_DNA"/>
</dbReference>
<proteinExistence type="predicted"/>
<sequence length="288" mass="33891">MIQNNTTKDETIGSNYDYSGAMTYIIVVLLWYSVGIIFMLGMQMKARSEIIEESARRRTKLVIRNLRDHTNTKEILEELIDKKNRARLWEIYLGTKKHTKDKLNAETARIRNIEKRLASIKGDHHLANESLFPSGKEKSYYRSRSYTRQITTQLSNNKQPLKLRRRSSFDQQTLERWKGLANQSKTHEQMPWSIRKLIIRKYFRRFTKNPLSIINQGSPITNTVTDNVMSFTNHINNLIQPNTEVNLDELSIYDERQNPYITYFYKPTNRPTILTSQCFSTSSTHSMI</sequence>
<evidence type="ECO:0000256" key="2">
    <source>
        <dbReference type="SAM" id="Phobius"/>
    </source>
</evidence>
<accession>A0A815VQ56</accession>
<dbReference type="Proteomes" id="UP000663870">
    <property type="component" value="Unassembled WGS sequence"/>
</dbReference>
<feature type="coiled-coil region" evidence="1">
    <location>
        <begin position="66"/>
        <end position="123"/>
    </location>
</feature>
<name>A0A815VQ56_9BILA</name>
<keyword evidence="5" id="KW-1185">Reference proteome</keyword>